<accession>A0A2T0FFF5</accession>
<dbReference type="RefSeq" id="XP_024663661.1">
    <property type="nucleotide sequence ID" value="XM_024807893.1"/>
</dbReference>
<dbReference type="SMART" id="SM00679">
    <property type="entry name" value="CTNS"/>
    <property type="match status" value="2"/>
</dbReference>
<evidence type="ECO:0000313" key="7">
    <source>
        <dbReference type="Proteomes" id="UP000238350"/>
    </source>
</evidence>
<keyword evidence="2 5" id="KW-0812">Transmembrane</keyword>
<dbReference type="GeneID" id="36515084"/>
<comment type="subcellular location">
    <subcellularLocation>
        <location evidence="1">Membrane</location>
        <topology evidence="1">Multi-pass membrane protein</topology>
    </subcellularLocation>
</comment>
<feature type="transmembrane region" description="Helical" evidence="5">
    <location>
        <begin position="126"/>
        <end position="148"/>
    </location>
</feature>
<feature type="transmembrane region" description="Helical" evidence="5">
    <location>
        <begin position="89"/>
        <end position="114"/>
    </location>
</feature>
<dbReference type="Pfam" id="PF04193">
    <property type="entry name" value="PQ-loop"/>
    <property type="match status" value="2"/>
</dbReference>
<evidence type="ECO:0000256" key="3">
    <source>
        <dbReference type="ARBA" id="ARBA00022989"/>
    </source>
</evidence>
<comment type="caution">
    <text evidence="6">The sequence shown here is derived from an EMBL/GenBank/DDBJ whole genome shotgun (WGS) entry which is preliminary data.</text>
</comment>
<keyword evidence="4 5" id="KW-0472">Membrane</keyword>
<dbReference type="InterPro" id="IPR051415">
    <property type="entry name" value="LAAT-1"/>
</dbReference>
<evidence type="ECO:0000256" key="4">
    <source>
        <dbReference type="ARBA" id="ARBA00023136"/>
    </source>
</evidence>
<feature type="transmembrane region" description="Helical" evidence="5">
    <location>
        <begin position="215"/>
        <end position="238"/>
    </location>
</feature>
<feature type="transmembrane region" description="Helical" evidence="5">
    <location>
        <begin position="12"/>
        <end position="32"/>
    </location>
</feature>
<sequence length="274" mass="29665">MVEYDCSTLRDGSVWNTWLSLFLVVGIYGSYVPQQVNVVKRRTIEGLSLWFLFLMNIGAAFGFANILIASKPVYRCCCTELSAVECGNAMMGVGQMASSFLGPLVVMILGLIYAKSTPEEAHAMRWTAMWTTIATAGLVVVVIVGLATSFGSKLAYLCGLAAAGVGLVQYIPQLMTTYTLKHAGTLSLLTLLIQIPGGMIWSFSLAVRGEVNWSIWMPIMLSAILQVILLCMAFYFSLVQINRDVAQITKTPPPNATNTVEAEALLADDQSTGP</sequence>
<dbReference type="PANTHER" id="PTHR16201">
    <property type="entry name" value="SEVEN TRANSMEMBRANE PROTEIN 1-RELATED"/>
    <property type="match status" value="1"/>
</dbReference>
<dbReference type="InterPro" id="IPR006603">
    <property type="entry name" value="PQ-loop_rpt"/>
</dbReference>
<keyword evidence="3 5" id="KW-1133">Transmembrane helix</keyword>
<gene>
    <name evidence="6" type="ORF">B9G98_01335</name>
</gene>
<reference evidence="6 7" key="1">
    <citation type="submission" date="2017-04" db="EMBL/GenBank/DDBJ databases">
        <title>Genome sequencing of [Candida] sorbophila.</title>
        <authorList>
            <person name="Ahn J.O."/>
        </authorList>
    </citation>
    <scope>NUCLEOTIDE SEQUENCE [LARGE SCALE GENOMIC DNA]</scope>
    <source>
        <strain evidence="6 7">DS02</strain>
    </source>
</reference>
<evidence type="ECO:0000256" key="2">
    <source>
        <dbReference type="ARBA" id="ARBA00022692"/>
    </source>
</evidence>
<proteinExistence type="predicted"/>
<dbReference type="GO" id="GO:0016020">
    <property type="term" value="C:membrane"/>
    <property type="evidence" value="ECO:0007669"/>
    <property type="project" value="UniProtKB-SubCell"/>
</dbReference>
<feature type="transmembrane region" description="Helical" evidence="5">
    <location>
        <begin position="44"/>
        <end position="69"/>
    </location>
</feature>
<name>A0A2T0FFF5_9ASCO</name>
<evidence type="ECO:0000313" key="6">
    <source>
        <dbReference type="EMBL" id="PRT53715.1"/>
    </source>
</evidence>
<keyword evidence="7" id="KW-1185">Reference proteome</keyword>
<dbReference type="OrthoDB" id="19344at2759"/>
<dbReference type="Gene3D" id="1.20.1280.290">
    <property type="match status" value="2"/>
</dbReference>
<dbReference type="AlphaFoldDB" id="A0A2T0FFF5"/>
<protein>
    <submittedName>
        <fullName evidence="6">Uncharacterized protein C4C5.03</fullName>
    </submittedName>
</protein>
<dbReference type="EMBL" id="NDIQ01000001">
    <property type="protein sequence ID" value="PRT53715.1"/>
    <property type="molecule type" value="Genomic_DNA"/>
</dbReference>
<dbReference type="Proteomes" id="UP000238350">
    <property type="component" value="Unassembled WGS sequence"/>
</dbReference>
<evidence type="ECO:0000256" key="1">
    <source>
        <dbReference type="ARBA" id="ARBA00004141"/>
    </source>
</evidence>
<feature type="transmembrane region" description="Helical" evidence="5">
    <location>
        <begin position="183"/>
        <end position="203"/>
    </location>
</feature>
<feature type="transmembrane region" description="Helical" evidence="5">
    <location>
        <begin position="154"/>
        <end position="171"/>
    </location>
</feature>
<evidence type="ECO:0000256" key="5">
    <source>
        <dbReference type="SAM" id="Phobius"/>
    </source>
</evidence>
<organism evidence="6 7">
    <name type="scientific">Wickerhamiella sorbophila</name>
    <dbReference type="NCBI Taxonomy" id="45607"/>
    <lineage>
        <taxon>Eukaryota</taxon>
        <taxon>Fungi</taxon>
        <taxon>Dikarya</taxon>
        <taxon>Ascomycota</taxon>
        <taxon>Saccharomycotina</taxon>
        <taxon>Dipodascomycetes</taxon>
        <taxon>Dipodascales</taxon>
        <taxon>Trichomonascaceae</taxon>
        <taxon>Wickerhamiella</taxon>
    </lineage>
</organism>
<dbReference type="PANTHER" id="PTHR16201:SF11">
    <property type="entry name" value="PQ-LOOP REPEAT-CONTAINING PROTEIN"/>
    <property type="match status" value="1"/>
</dbReference>